<dbReference type="Proteomes" id="UP000473525">
    <property type="component" value="Unassembled WGS sequence"/>
</dbReference>
<dbReference type="AlphaFoldDB" id="A0A6L6XZ52"/>
<accession>A0A6L6XZ52</accession>
<name>A0A6L6XZ52_9ACTN</name>
<keyword evidence="2" id="KW-1185">Reference proteome</keyword>
<protein>
    <submittedName>
        <fullName evidence="1">Uncharacterized protein</fullName>
    </submittedName>
</protein>
<dbReference type="EMBL" id="WSEK01000005">
    <property type="protein sequence ID" value="MVQ52052.1"/>
    <property type="molecule type" value="Genomic_DNA"/>
</dbReference>
<evidence type="ECO:0000313" key="1">
    <source>
        <dbReference type="EMBL" id="MVQ52052.1"/>
    </source>
</evidence>
<reference evidence="1 2" key="1">
    <citation type="submission" date="2019-12" db="EMBL/GenBank/DDBJ databases">
        <authorList>
            <person name="Huq M.A."/>
        </authorList>
    </citation>
    <scope>NUCLEOTIDE SEQUENCE [LARGE SCALE GENOMIC DNA]</scope>
    <source>
        <strain evidence="1 2">MAH-18</strain>
    </source>
</reference>
<evidence type="ECO:0000313" key="2">
    <source>
        <dbReference type="Proteomes" id="UP000473525"/>
    </source>
</evidence>
<proteinExistence type="predicted"/>
<gene>
    <name evidence="1" type="ORF">GON03_22960</name>
</gene>
<dbReference type="RefSeq" id="WP_157347149.1">
    <property type="nucleotide sequence ID" value="NZ_WSEK01000005.1"/>
</dbReference>
<sequence>MASSQFLLVGLGDTARVGGNVRVLAVASGEAEAVAKLDELDPSVLGTVAVVEVKSHYERRPAVLNTPTEKPLFTNEKKS</sequence>
<comment type="caution">
    <text evidence="1">The sequence shown here is derived from an EMBL/GenBank/DDBJ whole genome shotgun (WGS) entry which is preliminary data.</text>
</comment>
<organism evidence="1 2">
    <name type="scientific">Nocardioides agri</name>
    <dbReference type="NCBI Taxonomy" id="2682843"/>
    <lineage>
        <taxon>Bacteria</taxon>
        <taxon>Bacillati</taxon>
        <taxon>Actinomycetota</taxon>
        <taxon>Actinomycetes</taxon>
        <taxon>Propionibacteriales</taxon>
        <taxon>Nocardioidaceae</taxon>
        <taxon>Nocardioides</taxon>
    </lineage>
</organism>